<comment type="caution">
    <text evidence="5">The sequence shown here is derived from an EMBL/GenBank/DDBJ whole genome shotgun (WGS) entry which is preliminary data.</text>
</comment>
<dbReference type="Pfam" id="PF02311">
    <property type="entry name" value="AraC_binding"/>
    <property type="match status" value="1"/>
</dbReference>
<dbReference type="InterPro" id="IPR018060">
    <property type="entry name" value="HTH_AraC"/>
</dbReference>
<keyword evidence="3" id="KW-0804">Transcription</keyword>
<dbReference type="Pfam" id="PF12833">
    <property type="entry name" value="HTH_18"/>
    <property type="match status" value="1"/>
</dbReference>
<evidence type="ECO:0000313" key="5">
    <source>
        <dbReference type="EMBL" id="TCJ87433.1"/>
    </source>
</evidence>
<organism evidence="5 6">
    <name type="scientific">Cocleimonas flava</name>
    <dbReference type="NCBI Taxonomy" id="634765"/>
    <lineage>
        <taxon>Bacteria</taxon>
        <taxon>Pseudomonadati</taxon>
        <taxon>Pseudomonadota</taxon>
        <taxon>Gammaproteobacteria</taxon>
        <taxon>Thiotrichales</taxon>
        <taxon>Thiotrichaceae</taxon>
        <taxon>Cocleimonas</taxon>
    </lineage>
</organism>
<dbReference type="SMART" id="SM00342">
    <property type="entry name" value="HTH_ARAC"/>
    <property type="match status" value="1"/>
</dbReference>
<dbReference type="GO" id="GO:0003700">
    <property type="term" value="F:DNA-binding transcription factor activity"/>
    <property type="evidence" value="ECO:0007669"/>
    <property type="project" value="InterPro"/>
</dbReference>
<dbReference type="Gene3D" id="2.60.120.10">
    <property type="entry name" value="Jelly Rolls"/>
    <property type="match status" value="1"/>
</dbReference>
<keyword evidence="2 5" id="KW-0238">DNA-binding</keyword>
<evidence type="ECO:0000313" key="6">
    <source>
        <dbReference type="Proteomes" id="UP000294887"/>
    </source>
</evidence>
<keyword evidence="6" id="KW-1185">Reference proteome</keyword>
<dbReference type="Proteomes" id="UP000294887">
    <property type="component" value="Unassembled WGS sequence"/>
</dbReference>
<feature type="domain" description="HTH araC/xylS-type" evidence="4">
    <location>
        <begin position="203"/>
        <end position="301"/>
    </location>
</feature>
<dbReference type="SUPFAM" id="SSF46689">
    <property type="entry name" value="Homeodomain-like"/>
    <property type="match status" value="1"/>
</dbReference>
<dbReference type="EMBL" id="SMFQ01000003">
    <property type="protein sequence ID" value="TCJ87433.1"/>
    <property type="molecule type" value="Genomic_DNA"/>
</dbReference>
<dbReference type="GO" id="GO:0043565">
    <property type="term" value="F:sequence-specific DNA binding"/>
    <property type="evidence" value="ECO:0007669"/>
    <property type="project" value="InterPro"/>
</dbReference>
<gene>
    <name evidence="5" type="ORF">EV695_1943</name>
</gene>
<dbReference type="OrthoDB" id="9814125at2"/>
<dbReference type="Gene3D" id="1.10.10.60">
    <property type="entry name" value="Homeodomain-like"/>
    <property type="match status" value="1"/>
</dbReference>
<dbReference type="RefSeq" id="WP_131905708.1">
    <property type="nucleotide sequence ID" value="NZ_BAAAFU010000004.1"/>
</dbReference>
<protein>
    <submittedName>
        <fullName evidence="5">AraC-like DNA-binding protein</fullName>
    </submittedName>
</protein>
<proteinExistence type="predicted"/>
<name>A0A4R1F0V5_9GAMM</name>
<evidence type="ECO:0000256" key="2">
    <source>
        <dbReference type="ARBA" id="ARBA00023125"/>
    </source>
</evidence>
<dbReference type="InterPro" id="IPR037923">
    <property type="entry name" value="HTH-like"/>
</dbReference>
<dbReference type="InterPro" id="IPR014710">
    <property type="entry name" value="RmlC-like_jellyroll"/>
</dbReference>
<sequence>MKKNKDIPLHSFKNTVDNVQSSQGKTLEPLDPEFPFVMTSFGAMNESAQAKYPHRHDCYEVLYICEGEGTHIIDFEPYPVKTNTFYFLSKDQVHFWQLSKPLKGYALLFTEEFLGIPSSNIIRTHDFSFFHDVGQAPYLSIDNKASAMVNGLFDGIEQEFRNETVRSLSVLRAYLHILLTQLHRLYDVDHPERHAKTTSPIVRHFSQLVSEHFISEHSVKDYANKIGISTSHLTDTIKAVTGQSPGNIIRQKLAVEAKRLLVQSNASIAEIGYHLNFEDSSYFGRFFKRETGMSPAAFRQEIREKYQIDSDKTP</sequence>
<dbReference type="SUPFAM" id="SSF51215">
    <property type="entry name" value="Regulatory protein AraC"/>
    <property type="match status" value="1"/>
</dbReference>
<dbReference type="InterPro" id="IPR009057">
    <property type="entry name" value="Homeodomain-like_sf"/>
</dbReference>
<keyword evidence="1" id="KW-0805">Transcription regulation</keyword>
<evidence type="ECO:0000256" key="3">
    <source>
        <dbReference type="ARBA" id="ARBA00023163"/>
    </source>
</evidence>
<dbReference type="PROSITE" id="PS01124">
    <property type="entry name" value="HTH_ARAC_FAMILY_2"/>
    <property type="match status" value="1"/>
</dbReference>
<evidence type="ECO:0000259" key="4">
    <source>
        <dbReference type="PROSITE" id="PS01124"/>
    </source>
</evidence>
<reference evidence="5 6" key="1">
    <citation type="submission" date="2019-03" db="EMBL/GenBank/DDBJ databases">
        <title>Genomic Encyclopedia of Type Strains, Phase IV (KMG-IV): sequencing the most valuable type-strain genomes for metagenomic binning, comparative biology and taxonomic classification.</title>
        <authorList>
            <person name="Goeker M."/>
        </authorList>
    </citation>
    <scope>NUCLEOTIDE SEQUENCE [LARGE SCALE GENOMIC DNA]</scope>
    <source>
        <strain evidence="5 6">DSM 24830</strain>
    </source>
</reference>
<dbReference type="PANTHER" id="PTHR43280:SF32">
    <property type="entry name" value="TRANSCRIPTIONAL REGULATORY PROTEIN"/>
    <property type="match status" value="1"/>
</dbReference>
<dbReference type="PANTHER" id="PTHR43280">
    <property type="entry name" value="ARAC-FAMILY TRANSCRIPTIONAL REGULATOR"/>
    <property type="match status" value="1"/>
</dbReference>
<dbReference type="InterPro" id="IPR003313">
    <property type="entry name" value="AraC-bd"/>
</dbReference>
<accession>A0A4R1F0V5</accession>
<evidence type="ECO:0000256" key="1">
    <source>
        <dbReference type="ARBA" id="ARBA00023015"/>
    </source>
</evidence>
<dbReference type="AlphaFoldDB" id="A0A4R1F0V5"/>